<gene>
    <name evidence="1" type="primary">E39</name>
</gene>
<name>A0A1L3HP04_ELHV1</name>
<proteinExistence type="predicted"/>
<organism evidence="1">
    <name type="scientific">Elephant endotheliotropic herpesvirus 1A</name>
    <dbReference type="NCBI Taxonomy" id="759753"/>
    <lineage>
        <taxon>Viruses</taxon>
        <taxon>Duplodnaviria</taxon>
        <taxon>Heunggongvirae</taxon>
        <taxon>Peploviricota</taxon>
        <taxon>Herviviricetes</taxon>
        <taxon>Herpesvirales</taxon>
        <taxon>Orthoherpesviridae</taxon>
        <taxon>Betaherpesvirinae</taxon>
        <taxon>Proboscivirus</taxon>
        <taxon>Proboscivirus elephantidbeta1</taxon>
        <taxon>Elephantid herpesvirus 1</taxon>
    </lineage>
</organism>
<reference evidence="1" key="2">
    <citation type="submission" date="2016-08" db="EMBL/GenBank/DDBJ databases">
        <authorList>
            <person name="Long S.Y."/>
            <person name="Latimer E.M."/>
            <person name="Heaggans S.Y."/>
            <person name="Hayward G.S."/>
        </authorList>
    </citation>
    <scope>NUCLEOTIDE SEQUENCE</scope>
    <source>
        <strain evidence="1">North American NAP73</strain>
    </source>
</reference>
<reference evidence="1" key="1">
    <citation type="journal article" date="2014" name="J. Virol.">
        <title>Elephant endotheliotropic herpesviruses EEHV1A, EEHV1B, and EEHV2 from cases of hemorrhagic disease are highly diverged from other mammalian herpesviruses and may form a new subfamily.</title>
        <authorList>
            <person name="Richman LK"/>
            <person name="Zong JC"/>
            <person name="Latimer EM"/>
            <person name="Lock J"/>
            <person name="Fleischer RC"/>
            <person name="Heaggans SY"/>
            <person name="Hayward GS."/>
        </authorList>
    </citation>
    <scope>NUCLEOTIDE SEQUENCE</scope>
    <source>
        <strain evidence="1">North American NAP73</strain>
    </source>
</reference>
<protein>
    <submittedName>
        <fullName evidence="1">Ser/thr-rich glycoprotein ORF-Q</fullName>
    </submittedName>
</protein>
<sequence>MYDIKISSHICFLTTKMLLLIITLLLYTSTYCGANTTTSNYLLVYKLLPPRPYEYAFLVSTPLINCSTPPSRDEHMVNLSVWTTQDNYTVIATNNKTNTIIYNITYVKIPKKNNTKSNGPNNIFTVNNENISKDFTSNLSVDNYISIDGHNITGNHTFIIYGLPNITEKYKDCVKNKTRTLRVDEIPSVCRNNDTKNGTFYTGIFDYNGFPVNSSTIEQHLISNYGTRGHRNCSIRQFIRNYLYNNISYESSICSLNNTLSDNVMSTLSSTFSQSTYSSGFTSTLTHYSSTSVSMQPVSTSSVATIAGSMTSHSSIITTASQSTSSEGMFSKSTGNRYVQIKIYVPLCLFNDCYIHITVTLCVY</sequence>
<accession>A0A1L3HP04</accession>
<dbReference type="EMBL" id="KX759155">
    <property type="protein sequence ID" value="APG41576.1"/>
    <property type="molecule type" value="Genomic_DNA"/>
</dbReference>
<evidence type="ECO:0000313" key="1">
    <source>
        <dbReference type="EMBL" id="APG41576.1"/>
    </source>
</evidence>